<dbReference type="PIRSF" id="PIRSF005426">
    <property type="entry name" value="Frp"/>
    <property type="match status" value="1"/>
</dbReference>
<evidence type="ECO:0000256" key="3">
    <source>
        <dbReference type="ARBA" id="ARBA00022643"/>
    </source>
</evidence>
<dbReference type="Pfam" id="PF00881">
    <property type="entry name" value="Nitroreductase"/>
    <property type="match status" value="1"/>
</dbReference>
<evidence type="ECO:0000256" key="5">
    <source>
        <dbReference type="PIRNR" id="PIRNR005426"/>
    </source>
</evidence>
<dbReference type="InterPro" id="IPR016446">
    <property type="entry name" value="Flavin_OxRdtase_Frp"/>
</dbReference>
<proteinExistence type="inferred from homology"/>
<dbReference type="EMBL" id="QXXA01000005">
    <property type="protein sequence ID" value="NBI06073.1"/>
    <property type="molecule type" value="Genomic_DNA"/>
</dbReference>
<dbReference type="OrthoDB" id="9775805at2"/>
<keyword evidence="8" id="KW-1185">Reference proteome</keyword>
<evidence type="ECO:0000313" key="8">
    <source>
        <dbReference type="Proteomes" id="UP000467132"/>
    </source>
</evidence>
<dbReference type="AlphaFoldDB" id="A0A845R0G0"/>
<comment type="similarity">
    <text evidence="1 5">Belongs to the flavin oxidoreductase frp family.</text>
</comment>
<dbReference type="SUPFAM" id="SSF55469">
    <property type="entry name" value="FMN-dependent nitroreductase-like"/>
    <property type="match status" value="1"/>
</dbReference>
<evidence type="ECO:0000313" key="7">
    <source>
        <dbReference type="EMBL" id="NBI06073.1"/>
    </source>
</evidence>
<dbReference type="InterPro" id="IPR029479">
    <property type="entry name" value="Nitroreductase"/>
</dbReference>
<keyword evidence="2 5" id="KW-0285">Flavoprotein</keyword>
<keyword evidence="4 5" id="KW-0560">Oxidoreductase</keyword>
<gene>
    <name evidence="7" type="ORF">D3Z33_04260</name>
</gene>
<dbReference type="InterPro" id="IPR000415">
    <property type="entry name" value="Nitroreductase-like"/>
</dbReference>
<dbReference type="GO" id="GO:0016491">
    <property type="term" value="F:oxidoreductase activity"/>
    <property type="evidence" value="ECO:0007669"/>
    <property type="project" value="UniProtKB-UniRule"/>
</dbReference>
<dbReference type="CDD" id="cd02146">
    <property type="entry name" value="NfsA-like"/>
    <property type="match status" value="1"/>
</dbReference>
<dbReference type="PANTHER" id="PTHR43425">
    <property type="entry name" value="OXYGEN-INSENSITIVE NADPH NITROREDUCTASE"/>
    <property type="match status" value="1"/>
</dbReference>
<evidence type="ECO:0000256" key="2">
    <source>
        <dbReference type="ARBA" id="ARBA00022630"/>
    </source>
</evidence>
<sequence>MNNVLDLLKDHRSIRKYKEDSVPEEYLDNIIQSVQSAPTSINGQQISVIAIEDKARKKKISQLSGDQEWIDQAPLMLIFCSDFYKAKLALEKQGKEFGIIDNIEATLVGSVDVGIALEAAIVSAESLGLGIVPIGAVRKESEELAKMLELPEYVFPMVGLCIGFPMDRSNKKPRLPKKAVFHREKYDSKDMKKLIDEYDSTMSDYMKERTNGESDRNWSQTVAQIYENVYFPKVSDSIRKKGYKSE</sequence>
<accession>A0A845R0G0</accession>
<reference evidence="7 8" key="1">
    <citation type="submission" date="2018-08" db="EMBL/GenBank/DDBJ databases">
        <title>Murine metabolic-syndrome-specific gut microbial biobank.</title>
        <authorList>
            <person name="Liu C."/>
        </authorList>
    </citation>
    <scope>NUCLEOTIDE SEQUENCE [LARGE SCALE GENOMIC DNA]</scope>
    <source>
        <strain evidence="7 8">583</strain>
    </source>
</reference>
<protein>
    <submittedName>
        <fullName evidence="7">NADPH-dependent oxidoreductase</fullName>
    </submittedName>
</protein>
<feature type="domain" description="Nitroreductase" evidence="6">
    <location>
        <begin position="9"/>
        <end position="163"/>
    </location>
</feature>
<evidence type="ECO:0000259" key="6">
    <source>
        <dbReference type="Pfam" id="PF00881"/>
    </source>
</evidence>
<dbReference type="Proteomes" id="UP000467132">
    <property type="component" value="Unassembled WGS sequence"/>
</dbReference>
<name>A0A845R0G0_9CLOT</name>
<dbReference type="RefSeq" id="WP_160196568.1">
    <property type="nucleotide sequence ID" value="NZ_QXXA01000005.1"/>
</dbReference>
<dbReference type="PANTHER" id="PTHR43425:SF2">
    <property type="entry name" value="OXYGEN-INSENSITIVE NADPH NITROREDUCTASE"/>
    <property type="match status" value="1"/>
</dbReference>
<comment type="caution">
    <text evidence="7">The sequence shown here is derived from an EMBL/GenBank/DDBJ whole genome shotgun (WGS) entry which is preliminary data.</text>
</comment>
<dbReference type="Gene3D" id="3.40.109.10">
    <property type="entry name" value="NADH Oxidase"/>
    <property type="match status" value="1"/>
</dbReference>
<evidence type="ECO:0000256" key="1">
    <source>
        <dbReference type="ARBA" id="ARBA00008366"/>
    </source>
</evidence>
<keyword evidence="5" id="KW-0521">NADP</keyword>
<keyword evidence="3 5" id="KW-0288">FMN</keyword>
<evidence type="ECO:0000256" key="4">
    <source>
        <dbReference type="ARBA" id="ARBA00023002"/>
    </source>
</evidence>
<organism evidence="7 8">
    <name type="scientific">Senegalia massiliensis</name>
    <dbReference type="NCBI Taxonomy" id="1720316"/>
    <lineage>
        <taxon>Bacteria</taxon>
        <taxon>Bacillati</taxon>
        <taxon>Bacillota</taxon>
        <taxon>Clostridia</taxon>
        <taxon>Eubacteriales</taxon>
        <taxon>Clostridiaceae</taxon>
        <taxon>Senegalia</taxon>
    </lineage>
</organism>